<dbReference type="Pfam" id="PF08463">
    <property type="entry name" value="EcoEI_R_C"/>
    <property type="match status" value="1"/>
</dbReference>
<dbReference type="GO" id="GO:0009035">
    <property type="term" value="F:type I site-specific deoxyribonuclease activity"/>
    <property type="evidence" value="ECO:0007669"/>
    <property type="project" value="UniProtKB-EC"/>
</dbReference>
<dbReference type="PANTHER" id="PTHR47396">
    <property type="entry name" value="TYPE I RESTRICTION ENZYME ECOKI R PROTEIN"/>
    <property type="match status" value="1"/>
</dbReference>
<dbReference type="PANTHER" id="PTHR47396:SF1">
    <property type="entry name" value="ATP-DEPENDENT HELICASE IRC3-RELATED"/>
    <property type="match status" value="1"/>
</dbReference>
<evidence type="ECO:0000259" key="2">
    <source>
        <dbReference type="PROSITE" id="PS51192"/>
    </source>
</evidence>
<dbReference type="EC" id="3.1.21.3" evidence="4"/>
<dbReference type="RefSeq" id="WP_120071562.1">
    <property type="nucleotide sequence ID" value="NZ_CP126113.1"/>
</dbReference>
<organism evidence="4 5">
    <name type="scientific">Siminovitchia fortis</name>
    <dbReference type="NCBI Taxonomy" id="254758"/>
    <lineage>
        <taxon>Bacteria</taxon>
        <taxon>Bacillati</taxon>
        <taxon>Bacillota</taxon>
        <taxon>Bacilli</taxon>
        <taxon>Bacillales</taxon>
        <taxon>Bacillaceae</taxon>
        <taxon>Siminovitchia</taxon>
    </lineage>
</organism>
<keyword evidence="4" id="KW-0255">Endonuclease</keyword>
<feature type="domain" description="Helicase ATP-binding" evidence="2">
    <location>
        <begin position="384"/>
        <end position="568"/>
    </location>
</feature>
<sequence>MGNSNFQFLSGKWAILANLGETAERNVFIDPNTTLMKLRVFAETLTKYVLAYEEIKETYDTKQTDRIHALRADDLITKELEEILDTIRRKGNKAMHEGYGSQKEAEILLHMAFRLAVWFMQVYGDWDFKEPEYQNPVPVQTVDQSELEKLSTAYEEKVRNLENELERLRQEQLYVSDQEKLQRKKDAKKYGSDLNLTEEETRAKIDEQLRSAGWEADTEELRYSKGTRPEKGRNLAIAEWPLKQGFADYALFAGLEFVGIVEAKRQSKNIPSDIEQAKNYARLVEKKDGEIIHQPYGDYFVPFLFATNGRPYHKQVEEKSGIWFLDARKATNHPRPLEGWYTPQGLKELLKQDIGQSNQKLQDEPLDYLNLRTYQEDAIKAVERALENGKREILLAMATGTGKTRMAIGLIYRLVKHSRFKRVLFLVDRTALGEQAEAAFKDSKLENYQSFTQIFNLQSLKDTNPEPETKVQIATVQGMLKRLFYAEDGNKPTVDQYDCIVVDEAHRGYTLDKEMSEVEMLFRDHKEYVSKYRQVLDYFDAVKVGLTATPALHTTEIFGTPVFTYSYREAVVDGWLIDHEPPYQFETVLKKNGIRWAAGESVDVYNTLTGEVETELLEDEVNIDVTNFNKKVITESFNRAILAELANYIDPASLGKTLIFAATDDHADMVVRILKEELENVHGPIEDNAVMKITGSVKDPSQAIKLFKNERLPNIVVTVDLLTTGIDVPEITNLVFIRRVRSRILYEQMLGRATRRADDIGKDHFSIYDAVGIYESLKPYTTMKPVVKNPKVTVRQLVEELEQLDGKAKAQHKDELIAKVQRRKQRWQEKDHEDFKVLSGGQTIDEFIHWMKQADAVEVVEKFNSNQNLLQYLDENRGRPVLQYISTHEDKVEAVTRGYGNADKPEDYLQSFQKFIKDNINLIPALNVVCTRPNELTRNQLRELKITLDQKGFTEKGLQTAWRDAKNEEIAADIIGFIRQQALGDPLIDHEERIKNAMKKIYSMKAWPKVQKSWLERIEKQLLKESVLGPDPEQAFNVEPFKSRGGYKQLNKIFDGELDSIVNRINSSLYVSDEKEQA</sequence>
<dbReference type="Gene3D" id="3.40.50.300">
    <property type="entry name" value="P-loop containing nucleotide triphosphate hydrolases"/>
    <property type="match status" value="2"/>
</dbReference>
<dbReference type="EMBL" id="QYTU02000009">
    <property type="protein sequence ID" value="RWR12628.1"/>
    <property type="molecule type" value="Genomic_DNA"/>
</dbReference>
<reference evidence="4" key="1">
    <citation type="submission" date="2018-12" db="EMBL/GenBank/DDBJ databases">
        <authorList>
            <person name="Sun L."/>
            <person name="Chen Z."/>
        </authorList>
    </citation>
    <scope>NUCLEOTIDE SEQUENCE [LARGE SCALE GENOMIC DNA]</scope>
    <source>
        <strain evidence="4">DSM 16012</strain>
    </source>
</reference>
<keyword evidence="4" id="KW-0378">Hydrolase</keyword>
<dbReference type="SUPFAM" id="SSF52540">
    <property type="entry name" value="P-loop containing nucleoside triphosphate hydrolases"/>
    <property type="match status" value="1"/>
</dbReference>
<dbReference type="Proteomes" id="UP000273811">
    <property type="component" value="Unassembled WGS sequence"/>
</dbReference>
<dbReference type="NCBIfam" id="NF008521">
    <property type="entry name" value="PRK11448.1"/>
    <property type="match status" value="1"/>
</dbReference>
<dbReference type="GO" id="GO:0005524">
    <property type="term" value="F:ATP binding"/>
    <property type="evidence" value="ECO:0007669"/>
    <property type="project" value="InterPro"/>
</dbReference>
<dbReference type="CDD" id="cd18032">
    <property type="entry name" value="DEXHc_RE_I_III_res"/>
    <property type="match status" value="1"/>
</dbReference>
<accession>A0A443IX62</accession>
<dbReference type="GO" id="GO:0005829">
    <property type="term" value="C:cytosol"/>
    <property type="evidence" value="ECO:0007669"/>
    <property type="project" value="TreeGrafter"/>
</dbReference>
<comment type="caution">
    <text evidence="4">The sequence shown here is derived from an EMBL/GenBank/DDBJ whole genome shotgun (WGS) entry which is preliminary data.</text>
</comment>
<evidence type="ECO:0000313" key="4">
    <source>
        <dbReference type="EMBL" id="RWR12628.1"/>
    </source>
</evidence>
<dbReference type="OrthoDB" id="9802848at2"/>
<feature type="domain" description="Helicase C-terminal" evidence="3">
    <location>
        <begin position="644"/>
        <end position="798"/>
    </location>
</feature>
<dbReference type="SMART" id="SM00487">
    <property type="entry name" value="DEXDc"/>
    <property type="match status" value="1"/>
</dbReference>
<feature type="coiled-coil region" evidence="1">
    <location>
        <begin position="144"/>
        <end position="178"/>
    </location>
</feature>
<dbReference type="Gene3D" id="3.90.1570.30">
    <property type="match status" value="1"/>
</dbReference>
<dbReference type="AlphaFoldDB" id="A0A443IX62"/>
<evidence type="ECO:0000313" key="5">
    <source>
        <dbReference type="Proteomes" id="UP000273811"/>
    </source>
</evidence>
<evidence type="ECO:0000259" key="3">
    <source>
        <dbReference type="PROSITE" id="PS51194"/>
    </source>
</evidence>
<dbReference type="CDD" id="cd18799">
    <property type="entry name" value="SF2_C_EcoAI-like"/>
    <property type="match status" value="1"/>
</dbReference>
<dbReference type="Pfam" id="PF00271">
    <property type="entry name" value="Helicase_C"/>
    <property type="match status" value="1"/>
</dbReference>
<dbReference type="Pfam" id="PF13643">
    <property type="entry name" value="DUF4145"/>
    <property type="match status" value="1"/>
</dbReference>
<evidence type="ECO:0000256" key="1">
    <source>
        <dbReference type="SAM" id="Coils"/>
    </source>
</evidence>
<name>A0A443IX62_9BACI</name>
<dbReference type="GO" id="GO:0006304">
    <property type="term" value="P:DNA modification"/>
    <property type="evidence" value="ECO:0007669"/>
    <property type="project" value="InterPro"/>
</dbReference>
<feature type="coiled-coil region" evidence="1">
    <location>
        <begin position="794"/>
        <end position="830"/>
    </location>
</feature>
<keyword evidence="5" id="KW-1185">Reference proteome</keyword>
<dbReference type="InterPro" id="IPR013670">
    <property type="entry name" value="EcoEI_R_C_dom"/>
</dbReference>
<dbReference type="SMART" id="SM00490">
    <property type="entry name" value="HELICc"/>
    <property type="match status" value="1"/>
</dbReference>
<protein>
    <submittedName>
        <fullName evidence="4">Type I restriction-modification system endonuclease</fullName>
        <ecNumber evidence="4">3.1.21.3</ecNumber>
    </submittedName>
</protein>
<gene>
    <name evidence="4" type="ORF">D4N35_006310</name>
</gene>
<proteinExistence type="predicted"/>
<dbReference type="InterPro" id="IPR006935">
    <property type="entry name" value="Helicase/UvrB_N"/>
</dbReference>
<dbReference type="InterPro" id="IPR027417">
    <property type="entry name" value="P-loop_NTPase"/>
</dbReference>
<dbReference type="InterPro" id="IPR001650">
    <property type="entry name" value="Helicase_C-like"/>
</dbReference>
<dbReference type="PROSITE" id="PS51194">
    <property type="entry name" value="HELICASE_CTER"/>
    <property type="match status" value="1"/>
</dbReference>
<dbReference type="InterPro" id="IPR025285">
    <property type="entry name" value="DUF4145"/>
</dbReference>
<keyword evidence="1" id="KW-0175">Coiled coil</keyword>
<dbReference type="PROSITE" id="PS51192">
    <property type="entry name" value="HELICASE_ATP_BIND_1"/>
    <property type="match status" value="1"/>
</dbReference>
<keyword evidence="4" id="KW-0540">Nuclease</keyword>
<dbReference type="InterPro" id="IPR014001">
    <property type="entry name" value="Helicase_ATP-bd"/>
</dbReference>
<dbReference type="GO" id="GO:0003677">
    <property type="term" value="F:DNA binding"/>
    <property type="evidence" value="ECO:0007669"/>
    <property type="project" value="InterPro"/>
</dbReference>
<dbReference type="InterPro" id="IPR050742">
    <property type="entry name" value="Helicase_Restrict-Modif_Enz"/>
</dbReference>
<dbReference type="Pfam" id="PF04851">
    <property type="entry name" value="ResIII"/>
    <property type="match status" value="1"/>
</dbReference>